<feature type="transmembrane region" description="Helical" evidence="6">
    <location>
        <begin position="108"/>
        <end position="129"/>
    </location>
</feature>
<evidence type="ECO:0000256" key="2">
    <source>
        <dbReference type="ARBA" id="ARBA00022692"/>
    </source>
</evidence>
<proteinExistence type="predicted"/>
<evidence type="ECO:0000313" key="8">
    <source>
        <dbReference type="Proteomes" id="UP001189429"/>
    </source>
</evidence>
<keyword evidence="2 6" id="KW-0812">Transmembrane</keyword>
<feature type="region of interest" description="Disordered" evidence="5">
    <location>
        <begin position="22"/>
        <end position="41"/>
    </location>
</feature>
<evidence type="ECO:0000256" key="1">
    <source>
        <dbReference type="ARBA" id="ARBA00004141"/>
    </source>
</evidence>
<evidence type="ECO:0000256" key="3">
    <source>
        <dbReference type="ARBA" id="ARBA00022989"/>
    </source>
</evidence>
<name>A0ABN9RV42_9DINO</name>
<evidence type="ECO:0000313" key="7">
    <source>
        <dbReference type="EMBL" id="CAK0823207.1"/>
    </source>
</evidence>
<keyword evidence="4 6" id="KW-0472">Membrane</keyword>
<feature type="transmembrane region" description="Helical" evidence="6">
    <location>
        <begin position="202"/>
        <end position="222"/>
    </location>
</feature>
<dbReference type="InterPro" id="IPR008521">
    <property type="entry name" value="Mg_trans_NIPA"/>
</dbReference>
<feature type="transmembrane region" description="Helical" evidence="6">
    <location>
        <begin position="333"/>
        <end position="354"/>
    </location>
</feature>
<evidence type="ECO:0000256" key="4">
    <source>
        <dbReference type="ARBA" id="ARBA00023136"/>
    </source>
</evidence>
<dbReference type="Proteomes" id="UP001189429">
    <property type="component" value="Unassembled WGS sequence"/>
</dbReference>
<comment type="subcellular location">
    <subcellularLocation>
        <location evidence="1">Membrane</location>
        <topology evidence="1">Multi-pass membrane protein</topology>
    </subcellularLocation>
</comment>
<keyword evidence="3 6" id="KW-1133">Transmembrane helix</keyword>
<dbReference type="EMBL" id="CAUYUJ010008216">
    <property type="protein sequence ID" value="CAK0823207.1"/>
    <property type="molecule type" value="Genomic_DNA"/>
</dbReference>
<evidence type="ECO:0000256" key="5">
    <source>
        <dbReference type="SAM" id="MobiDB-lite"/>
    </source>
</evidence>
<gene>
    <name evidence="7" type="ORF">PCOR1329_LOCUS24023</name>
</gene>
<dbReference type="PANTHER" id="PTHR12570:SF9">
    <property type="entry name" value="MAGNESIUM TRANSPORTER NIPA8-RELATED"/>
    <property type="match status" value="1"/>
</dbReference>
<evidence type="ECO:0000256" key="6">
    <source>
        <dbReference type="SAM" id="Phobius"/>
    </source>
</evidence>
<feature type="transmembrane region" description="Helical" evidence="6">
    <location>
        <begin position="277"/>
        <end position="294"/>
    </location>
</feature>
<feature type="transmembrane region" description="Helical" evidence="6">
    <location>
        <begin position="243"/>
        <end position="265"/>
    </location>
</feature>
<reference evidence="7" key="1">
    <citation type="submission" date="2023-10" db="EMBL/GenBank/DDBJ databases">
        <authorList>
            <person name="Chen Y."/>
            <person name="Shah S."/>
            <person name="Dougan E. K."/>
            <person name="Thang M."/>
            <person name="Chan C."/>
        </authorList>
    </citation>
    <scope>NUCLEOTIDE SEQUENCE [LARGE SCALE GENOMIC DNA]</scope>
</reference>
<feature type="non-terminal residue" evidence="7">
    <location>
        <position position="1"/>
    </location>
</feature>
<accession>A0ABN9RV42</accession>
<sequence>GGARAGPGQGWTGSRAFRDALSAIGDGGRGGQPARWAPDRMDRPAAGAGLVEPGAEAVLGVPAWVVAVALNLLASALTVVGLALQKQAASAPPGSAPRLGHIVLSRRWVLGFLVGIVAPVPLQAAGYGLAPMSLISPLSGATVVLNVLLAPGILGERLQPRVDIPATCLILLGTAASTATGAHDEVRRDGRELLGLWGQPDFLLACGILLAAMLCCLGYMWSHRAHIEELALLRPSNPSVQHVLLPALVAAGCGCMSNIMLKAVAEQIFGSPLAPEAGLWILGALLPAVVQLNFVNKGLALYQQVVFLPVYTSLLILSCTLYGLIFYREYAELLEQGGQCALFSCGVLIIALGVNMFSLRRPFEFEAGAAELIGAASPS</sequence>
<organism evidence="7 8">
    <name type="scientific">Prorocentrum cordatum</name>
    <dbReference type="NCBI Taxonomy" id="2364126"/>
    <lineage>
        <taxon>Eukaryota</taxon>
        <taxon>Sar</taxon>
        <taxon>Alveolata</taxon>
        <taxon>Dinophyceae</taxon>
        <taxon>Prorocentrales</taxon>
        <taxon>Prorocentraceae</taxon>
        <taxon>Prorocentrum</taxon>
    </lineage>
</organism>
<feature type="transmembrane region" description="Helical" evidence="6">
    <location>
        <begin position="306"/>
        <end position="327"/>
    </location>
</feature>
<dbReference type="PANTHER" id="PTHR12570">
    <property type="match status" value="1"/>
</dbReference>
<keyword evidence="8" id="KW-1185">Reference proteome</keyword>
<dbReference type="Pfam" id="PF05653">
    <property type="entry name" value="Mg_trans_NIPA"/>
    <property type="match status" value="1"/>
</dbReference>
<feature type="transmembrane region" description="Helical" evidence="6">
    <location>
        <begin position="63"/>
        <end position="84"/>
    </location>
</feature>
<protein>
    <recommendedName>
        <fullName evidence="9">Magnesium transporter</fullName>
    </recommendedName>
</protein>
<comment type="caution">
    <text evidence="7">The sequence shown here is derived from an EMBL/GenBank/DDBJ whole genome shotgun (WGS) entry which is preliminary data.</text>
</comment>
<evidence type="ECO:0008006" key="9">
    <source>
        <dbReference type="Google" id="ProtNLM"/>
    </source>
</evidence>
<feature type="transmembrane region" description="Helical" evidence="6">
    <location>
        <begin position="135"/>
        <end position="155"/>
    </location>
</feature>